<feature type="chain" id="PRO_5047152966" evidence="1">
    <location>
        <begin position="21"/>
        <end position="121"/>
    </location>
</feature>
<keyword evidence="3" id="KW-1185">Reference proteome</keyword>
<sequence>MMNKYITALFIVLAATGVEAQTYQSVLKVAVKHSSLEDFCNHLELKGLGAEVLSVIEVYKNITKEDEIDYTTTYLLLSNRRNAKYYVVRLSENLKRTISYYLPAPSTHSSILIRAPSYFIS</sequence>
<keyword evidence="1" id="KW-0732">Signal</keyword>
<evidence type="ECO:0000313" key="3">
    <source>
        <dbReference type="Proteomes" id="UP000249852"/>
    </source>
</evidence>
<proteinExistence type="predicted"/>
<reference evidence="2 3" key="1">
    <citation type="submission" date="2018-06" db="EMBL/GenBank/DDBJ databases">
        <title>Genomic Encyclopedia of Archaeal and Bacterial Type Strains, Phase II (KMG-II): from individual species to whole genera.</title>
        <authorList>
            <person name="Goeker M."/>
        </authorList>
    </citation>
    <scope>NUCLEOTIDE SEQUENCE [LARGE SCALE GENOMIC DNA]</scope>
    <source>
        <strain evidence="2 3">DSM 18710</strain>
    </source>
</reference>
<feature type="signal peptide" evidence="1">
    <location>
        <begin position="1"/>
        <end position="20"/>
    </location>
</feature>
<gene>
    <name evidence="2" type="ORF">BC673_1436</name>
</gene>
<dbReference type="EMBL" id="QLTQ01000043">
    <property type="protein sequence ID" value="RAS40919.1"/>
    <property type="molecule type" value="Genomic_DNA"/>
</dbReference>
<dbReference type="Proteomes" id="UP000249852">
    <property type="component" value="Unassembled WGS sequence"/>
</dbReference>
<dbReference type="RefSeq" id="WP_006044950.1">
    <property type="nucleotide sequence ID" value="NZ_CAJPLF010000002.1"/>
</dbReference>
<dbReference type="GeneID" id="78570737"/>
<organism evidence="2 3">
    <name type="scientific">Prevotella pallens</name>
    <dbReference type="NCBI Taxonomy" id="60133"/>
    <lineage>
        <taxon>Bacteria</taxon>
        <taxon>Pseudomonadati</taxon>
        <taxon>Bacteroidota</taxon>
        <taxon>Bacteroidia</taxon>
        <taxon>Bacteroidales</taxon>
        <taxon>Prevotellaceae</taxon>
        <taxon>Prevotella</taxon>
    </lineage>
</organism>
<accession>A0ABX9DPQ6</accession>
<protein>
    <submittedName>
        <fullName evidence="2">Uncharacterized protein</fullName>
    </submittedName>
</protein>
<evidence type="ECO:0000313" key="2">
    <source>
        <dbReference type="EMBL" id="RAS40919.1"/>
    </source>
</evidence>
<comment type="caution">
    <text evidence="2">The sequence shown here is derived from an EMBL/GenBank/DDBJ whole genome shotgun (WGS) entry which is preliminary data.</text>
</comment>
<name>A0ABX9DPQ6_9BACT</name>
<evidence type="ECO:0000256" key="1">
    <source>
        <dbReference type="SAM" id="SignalP"/>
    </source>
</evidence>